<keyword evidence="1" id="KW-0812">Transmembrane</keyword>
<dbReference type="Proteomes" id="UP001165269">
    <property type="component" value="Unassembled WGS sequence"/>
</dbReference>
<comment type="caution">
    <text evidence="2">The sequence shown here is derived from an EMBL/GenBank/DDBJ whole genome shotgun (WGS) entry which is preliminary data.</text>
</comment>
<organism evidence="2 3">
    <name type="scientific">Streptomyces cylindrosporus</name>
    <dbReference type="NCBI Taxonomy" id="2927583"/>
    <lineage>
        <taxon>Bacteria</taxon>
        <taxon>Bacillati</taxon>
        <taxon>Actinomycetota</taxon>
        <taxon>Actinomycetes</taxon>
        <taxon>Kitasatosporales</taxon>
        <taxon>Streptomycetaceae</taxon>
        <taxon>Streptomyces</taxon>
    </lineage>
</organism>
<evidence type="ECO:0000313" key="2">
    <source>
        <dbReference type="EMBL" id="MCI3277196.1"/>
    </source>
</evidence>
<dbReference type="InterPro" id="IPR047789">
    <property type="entry name" value="CU044_5270-like"/>
</dbReference>
<dbReference type="RefSeq" id="WP_242774558.1">
    <property type="nucleotide sequence ID" value="NZ_JALDAY010000014.1"/>
</dbReference>
<proteinExistence type="predicted"/>
<evidence type="ECO:0000256" key="1">
    <source>
        <dbReference type="SAM" id="Phobius"/>
    </source>
</evidence>
<accession>A0ABS9YKW0</accession>
<dbReference type="NCBIfam" id="NF038083">
    <property type="entry name" value="CU044_5270_fam"/>
    <property type="match status" value="1"/>
</dbReference>
<dbReference type="EMBL" id="JALDAY010000014">
    <property type="protein sequence ID" value="MCI3277196.1"/>
    <property type="molecule type" value="Genomic_DNA"/>
</dbReference>
<name>A0ABS9YKW0_9ACTN</name>
<gene>
    <name evidence="2" type="ORF">MQP27_39635</name>
</gene>
<sequence length="336" mass="36115">MDELTRVRELRADAQAPDRARLAPGRARLLDAARADERHRALWRRREFVIVGGVVAAVTAVAVTVSLLLGGGGGDRKVQPATTPGVHLKGVSASELLRGMAEEVAKQPDGPVPTAKQWIYTKVVQEPVKDPKADQYKNLPKGALKLMTGPQESWLRYDGTAQAGWNLDTTGEKLELQVSGMQLENGAEGDDRSPREMYQTLAALPSTAEGTLKALREQNAIADGKGESQSSDDYTEITVLLRADVMPSKALASLYRALATVPGGKVVDHLVDTGAGRRAIALTYGRPGAGQDMREEWLIDPQTYRVFGMRLLQGDRIATGSVTVSTAVVNAPGDRA</sequence>
<keyword evidence="1" id="KW-1133">Transmembrane helix</keyword>
<protein>
    <submittedName>
        <fullName evidence="2">CU044_5270 family protein</fullName>
    </submittedName>
</protein>
<keyword evidence="1" id="KW-0472">Membrane</keyword>
<reference evidence="2" key="1">
    <citation type="submission" date="2022-03" db="EMBL/GenBank/DDBJ databases">
        <title>Streptomyces 7R015 and 7R016 isolated from Barleria lupulina in Thailand.</title>
        <authorList>
            <person name="Kanchanasin P."/>
            <person name="Phongsopitanun W."/>
            <person name="Tanasupawat S."/>
        </authorList>
    </citation>
    <scope>NUCLEOTIDE SEQUENCE</scope>
    <source>
        <strain evidence="2">7R015</strain>
    </source>
</reference>
<keyword evidence="3" id="KW-1185">Reference proteome</keyword>
<evidence type="ECO:0000313" key="3">
    <source>
        <dbReference type="Proteomes" id="UP001165269"/>
    </source>
</evidence>
<feature type="transmembrane region" description="Helical" evidence="1">
    <location>
        <begin position="48"/>
        <end position="69"/>
    </location>
</feature>